<gene>
    <name evidence="10" type="primary">topA</name>
    <name evidence="13" type="ORF">SAMN03080599_00453</name>
</gene>
<evidence type="ECO:0000256" key="7">
    <source>
        <dbReference type="ARBA" id="ARBA00023029"/>
    </source>
</evidence>
<dbReference type="Gene3D" id="2.70.20.10">
    <property type="entry name" value="Topoisomerase I, domain 3"/>
    <property type="match status" value="1"/>
</dbReference>
<comment type="similarity">
    <text evidence="2 10">Belongs to the type IA topoisomerase family.</text>
</comment>
<dbReference type="InterPro" id="IPR023406">
    <property type="entry name" value="Topo_IA_AS"/>
</dbReference>
<feature type="site" description="Interaction with DNA" evidence="10">
    <location>
        <position position="33"/>
    </location>
</feature>
<feature type="site" description="Interaction with DNA" evidence="10">
    <location>
        <position position="140"/>
    </location>
</feature>
<keyword evidence="14" id="KW-1185">Reference proteome</keyword>
<dbReference type="PROSITE" id="PS00396">
    <property type="entry name" value="TOPO_IA_1"/>
    <property type="match status" value="1"/>
</dbReference>
<evidence type="ECO:0000313" key="13">
    <source>
        <dbReference type="EMBL" id="SCZ76881.1"/>
    </source>
</evidence>
<proteinExistence type="inferred from homology"/>
<dbReference type="InterPro" id="IPR013826">
    <property type="entry name" value="Topo_IA_cen_sub3"/>
</dbReference>
<dbReference type="Pfam" id="PF01396">
    <property type="entry name" value="Zn_ribbon_Top1"/>
    <property type="match status" value="3"/>
</dbReference>
<dbReference type="InterPro" id="IPR013825">
    <property type="entry name" value="Topo_IA_cen_sub2"/>
</dbReference>
<dbReference type="InterPro" id="IPR034149">
    <property type="entry name" value="TOPRIM_TopoI"/>
</dbReference>
<dbReference type="InterPro" id="IPR013497">
    <property type="entry name" value="Topo_IA_cen"/>
</dbReference>
<dbReference type="PROSITE" id="PS50880">
    <property type="entry name" value="TOPRIM"/>
    <property type="match status" value="1"/>
</dbReference>
<dbReference type="HAMAP" id="MF_00952">
    <property type="entry name" value="Topoisom_1_prok"/>
    <property type="match status" value="1"/>
</dbReference>
<dbReference type="Pfam" id="PF01131">
    <property type="entry name" value="Topoisom_bac"/>
    <property type="match status" value="1"/>
</dbReference>
<keyword evidence="5" id="KW-0862">Zinc</keyword>
<reference evidence="13 14" key="1">
    <citation type="submission" date="2016-10" db="EMBL/GenBank/DDBJ databases">
        <authorList>
            <person name="de Groot N.N."/>
        </authorList>
    </citation>
    <scope>NUCLEOTIDE SEQUENCE [LARGE SCALE GENOMIC DNA]</scope>
    <source>
        <strain evidence="13 14">DSM 2784</strain>
    </source>
</reference>
<dbReference type="AlphaFoldDB" id="A0A1G5RTW4"/>
<dbReference type="SUPFAM" id="SSF56712">
    <property type="entry name" value="Prokaryotic type I DNA topoisomerase"/>
    <property type="match status" value="1"/>
</dbReference>
<organism evidence="13 14">
    <name type="scientific">Acidaminobacter hydrogenoformans DSM 2784</name>
    <dbReference type="NCBI Taxonomy" id="1120920"/>
    <lineage>
        <taxon>Bacteria</taxon>
        <taxon>Bacillati</taxon>
        <taxon>Bacillota</taxon>
        <taxon>Clostridia</taxon>
        <taxon>Peptostreptococcales</taxon>
        <taxon>Acidaminobacteraceae</taxon>
        <taxon>Acidaminobacter</taxon>
    </lineage>
</organism>
<sequence length="689" mass="77900">MAKNLIIVESPAKAKTIEKFLGKNYKVLASVGHVRDLPKSKIGVDVENDFEPQYINIRGKGDVIKELKSAAKKSERVYLATDPDREGEAIAWHLGTLLNLGDEEPCRIEFHEITKEAVKEAIHHPRRIDLNLVDAQQARRVLDRLVGYKISPLLWRKVRKGLSAGRVQSVATKLICDRENEINAFVKEEYWSVAMELKHLPSDLPFEAELSQFKGKKPELRNEHEALEMKAYLEAAEPQITEVQNKVKSRAPQPPFTTSSLQQDAANRLGFSASKTMMVAQQLYEGIAVKGQGTIGLITYMRTDSTRISEEAKRHLVEFIDREYGEAYLNKKARTEKKSKSSQDAHEAVRPTYIHLMPETLEASLTKDQLKLYTLIWQRFVAAGMSDATFDSKNVSITAGEALLKANGLLLKFDGFLKVYEFSSFKENRLPDIKTGDGVQRLHVKPDQHFTQPPARYTEATLVKEMEEKGIGRPSTYAPTIATIISRGYVEREKKSLKPTELGYIINDIMAGYFEEIVNADFTAGMENKLDEVEAGNMDWHSILREFYGPFSETLAKADESLEKLDLTEKTDLLCEKCGHPLNIKHGRFGKFYACSNYPECDYTKAILNEIGVDCPLCKVGKVVERKTKKLKTFYGCSRFPECRYVSWNRPVGRACPLCGEALVEKVTKKNRTVLCSSTTCTYKEVSSH</sequence>
<dbReference type="STRING" id="1120920.SAMN03080599_00453"/>
<dbReference type="Proteomes" id="UP000199208">
    <property type="component" value="Unassembled WGS sequence"/>
</dbReference>
<evidence type="ECO:0000259" key="11">
    <source>
        <dbReference type="PROSITE" id="PS50880"/>
    </source>
</evidence>
<dbReference type="NCBIfam" id="TIGR01051">
    <property type="entry name" value="topA_bact"/>
    <property type="match status" value="1"/>
</dbReference>
<dbReference type="SUPFAM" id="SSF57783">
    <property type="entry name" value="Zinc beta-ribbon"/>
    <property type="match status" value="1"/>
</dbReference>
<dbReference type="InterPro" id="IPR005733">
    <property type="entry name" value="TopoI_bac-type"/>
</dbReference>
<feature type="active site" description="O-(5'-phospho-DNA)-tyrosine intermediate" evidence="10">
    <location>
        <position position="300"/>
    </location>
</feature>
<keyword evidence="4" id="KW-0863">Zinc-finger</keyword>
<evidence type="ECO:0000256" key="6">
    <source>
        <dbReference type="ARBA" id="ARBA00022842"/>
    </source>
</evidence>
<keyword evidence="7 10" id="KW-0799">Topoisomerase</keyword>
<evidence type="ECO:0000256" key="4">
    <source>
        <dbReference type="ARBA" id="ARBA00022771"/>
    </source>
</evidence>
<dbReference type="CDD" id="cd03363">
    <property type="entry name" value="TOPRIM_TopoIA_TopoI"/>
    <property type="match status" value="1"/>
</dbReference>
<evidence type="ECO:0000256" key="3">
    <source>
        <dbReference type="ARBA" id="ARBA00022723"/>
    </source>
</evidence>
<protein>
    <recommendedName>
        <fullName evidence="10">DNA topoisomerase 1</fullName>
        <ecNumber evidence="10">5.6.2.1</ecNumber>
    </recommendedName>
    <alternativeName>
        <fullName evidence="10">DNA topoisomerase I</fullName>
    </alternativeName>
</protein>
<keyword evidence="8 10" id="KW-0238">DNA-binding</keyword>
<dbReference type="RefSeq" id="WP_092589265.1">
    <property type="nucleotide sequence ID" value="NZ_FMWL01000002.1"/>
</dbReference>
<keyword evidence="9 10" id="KW-0413">Isomerase</keyword>
<dbReference type="PRINTS" id="PR00417">
    <property type="entry name" value="PRTPISMRASEI"/>
</dbReference>
<dbReference type="InterPro" id="IPR013498">
    <property type="entry name" value="Topo_IA_Znf"/>
</dbReference>
<dbReference type="GO" id="GO:0005694">
    <property type="term" value="C:chromosome"/>
    <property type="evidence" value="ECO:0007669"/>
    <property type="project" value="InterPro"/>
</dbReference>
<evidence type="ECO:0000256" key="9">
    <source>
        <dbReference type="ARBA" id="ARBA00023235"/>
    </source>
</evidence>
<feature type="domain" description="Topo IA-type catalytic" evidence="12">
    <location>
        <begin position="129"/>
        <end position="555"/>
    </location>
</feature>
<dbReference type="EMBL" id="FMWL01000002">
    <property type="protein sequence ID" value="SCZ76881.1"/>
    <property type="molecule type" value="Genomic_DNA"/>
</dbReference>
<feature type="site" description="Interaction with DNA" evidence="10">
    <location>
        <position position="139"/>
    </location>
</feature>
<dbReference type="OrthoDB" id="9804262at2"/>
<evidence type="ECO:0000259" key="12">
    <source>
        <dbReference type="PROSITE" id="PS52039"/>
    </source>
</evidence>
<feature type="site" description="Interaction with DNA" evidence="10">
    <location>
        <position position="143"/>
    </location>
</feature>
<dbReference type="GO" id="GO:0003677">
    <property type="term" value="F:DNA binding"/>
    <property type="evidence" value="ECO:0007669"/>
    <property type="project" value="UniProtKB-KW"/>
</dbReference>
<dbReference type="SMART" id="SM00493">
    <property type="entry name" value="TOPRIM"/>
    <property type="match status" value="1"/>
</dbReference>
<dbReference type="InterPro" id="IPR003602">
    <property type="entry name" value="Topo_IA_DNA-bd_dom"/>
</dbReference>
<feature type="site" description="Interaction with DNA" evidence="10">
    <location>
        <position position="302"/>
    </location>
</feature>
<evidence type="ECO:0000256" key="8">
    <source>
        <dbReference type="ARBA" id="ARBA00023125"/>
    </source>
</evidence>
<feature type="domain" description="Toprim" evidence="11">
    <location>
        <begin position="3"/>
        <end position="113"/>
    </location>
</feature>
<dbReference type="Gene3D" id="1.10.460.10">
    <property type="entry name" value="Topoisomerase I, domain 2"/>
    <property type="match status" value="1"/>
</dbReference>
<evidence type="ECO:0000256" key="2">
    <source>
        <dbReference type="ARBA" id="ARBA00009446"/>
    </source>
</evidence>
<dbReference type="SMART" id="SM00436">
    <property type="entry name" value="TOP1Bc"/>
    <property type="match status" value="1"/>
</dbReference>
<comment type="function">
    <text evidence="10">Releases the supercoiling and torsional tension of DNA, which is introduced during the DNA replication and transcription, by transiently cleaving and rejoining one strand of the DNA duplex. Introduces a single-strand break via transesterification at a target site in duplex DNA. The scissile phosphodiester is attacked by the catalytic tyrosine of the enzyme, resulting in the formation of a DNA-(5'-phosphotyrosyl)-enzyme intermediate and the expulsion of a 3'-OH DNA strand. The free DNA strand then undergoes passage around the unbroken strand, thus removing DNA supercoils. Finally, in the religation step, the DNA 3'-OH attacks the covalent intermediate to expel the active-site tyrosine and restore the DNA phosphodiester backbone.</text>
</comment>
<keyword evidence="3" id="KW-0479">Metal-binding</keyword>
<dbReference type="GO" id="GO:0006265">
    <property type="term" value="P:DNA topological change"/>
    <property type="evidence" value="ECO:0007669"/>
    <property type="project" value="UniProtKB-UniRule"/>
</dbReference>
<name>A0A1G5RTW4_9FIRM</name>
<dbReference type="PANTHER" id="PTHR42785:SF1">
    <property type="entry name" value="DNA TOPOISOMERASE"/>
    <property type="match status" value="1"/>
</dbReference>
<dbReference type="PANTHER" id="PTHR42785">
    <property type="entry name" value="DNA TOPOISOMERASE, TYPE IA, CORE"/>
    <property type="match status" value="1"/>
</dbReference>
<evidence type="ECO:0000256" key="10">
    <source>
        <dbReference type="HAMAP-Rule" id="MF_00952"/>
    </source>
</evidence>
<keyword evidence="6" id="KW-0460">Magnesium</keyword>
<evidence type="ECO:0000313" key="14">
    <source>
        <dbReference type="Proteomes" id="UP000199208"/>
    </source>
</evidence>
<dbReference type="Gene3D" id="3.40.50.140">
    <property type="match status" value="1"/>
</dbReference>
<comment type="catalytic activity">
    <reaction evidence="1 10">
        <text>ATP-independent breakage of single-stranded DNA, followed by passage and rejoining.</text>
        <dbReference type="EC" id="5.6.2.1"/>
    </reaction>
</comment>
<dbReference type="SMART" id="SM00437">
    <property type="entry name" value="TOP1Ac"/>
    <property type="match status" value="1"/>
</dbReference>
<dbReference type="PROSITE" id="PS52039">
    <property type="entry name" value="TOPO_IA_2"/>
    <property type="match status" value="1"/>
</dbReference>
<dbReference type="EC" id="5.6.2.1" evidence="10"/>
<dbReference type="InterPro" id="IPR000380">
    <property type="entry name" value="Topo_IA"/>
</dbReference>
<feature type="site" description="Interaction with DNA" evidence="10">
    <location>
        <position position="487"/>
    </location>
</feature>
<dbReference type="InterPro" id="IPR013824">
    <property type="entry name" value="Topo_IA_cen_sub1"/>
</dbReference>
<dbReference type="GO" id="GO:0003917">
    <property type="term" value="F:DNA topoisomerase type I (single strand cut, ATP-independent) activity"/>
    <property type="evidence" value="ECO:0007669"/>
    <property type="project" value="UniProtKB-UniRule"/>
</dbReference>
<dbReference type="InterPro" id="IPR028612">
    <property type="entry name" value="Topoisom_1_IA"/>
</dbReference>
<evidence type="ECO:0000256" key="5">
    <source>
        <dbReference type="ARBA" id="ARBA00022833"/>
    </source>
</evidence>
<dbReference type="InterPro" id="IPR006171">
    <property type="entry name" value="TOPRIM_dom"/>
</dbReference>
<dbReference type="Gene3D" id="1.10.290.10">
    <property type="entry name" value="Topoisomerase I, domain 4"/>
    <property type="match status" value="1"/>
</dbReference>
<dbReference type="GO" id="GO:0008270">
    <property type="term" value="F:zinc ion binding"/>
    <property type="evidence" value="ECO:0007669"/>
    <property type="project" value="UniProtKB-KW"/>
</dbReference>
<dbReference type="CDD" id="cd00186">
    <property type="entry name" value="TOP1Ac"/>
    <property type="match status" value="1"/>
</dbReference>
<dbReference type="Gene3D" id="3.30.65.10">
    <property type="entry name" value="Bacterial Topoisomerase I, domain 1"/>
    <property type="match status" value="2"/>
</dbReference>
<accession>A0A1G5RTW4</accession>
<dbReference type="InterPro" id="IPR023405">
    <property type="entry name" value="Topo_IA_core_domain"/>
</dbReference>
<evidence type="ECO:0000256" key="1">
    <source>
        <dbReference type="ARBA" id="ARBA00000213"/>
    </source>
</evidence>
<feature type="region of interest" description="Interaction with DNA" evidence="10">
    <location>
        <begin position="163"/>
        <end position="168"/>
    </location>
</feature>
<dbReference type="Pfam" id="PF01751">
    <property type="entry name" value="Toprim"/>
    <property type="match status" value="1"/>
</dbReference>
<feature type="site" description="Interaction with DNA" evidence="10">
    <location>
        <position position="148"/>
    </location>
</feature>
<dbReference type="InterPro" id="IPR003601">
    <property type="entry name" value="Topo_IA_2"/>
</dbReference>
<feature type="site" description="Interaction with DNA" evidence="10">
    <location>
        <position position="155"/>
    </location>
</feature>
<comment type="subunit">
    <text evidence="10">Monomer.</text>
</comment>